<evidence type="ECO:0000313" key="10">
    <source>
        <dbReference type="Proteomes" id="UP000644693"/>
    </source>
</evidence>
<comment type="subcellular location">
    <subcellularLocation>
        <location evidence="7">Periplasm</location>
    </subcellularLocation>
    <text evidence="7">Is capable of associating with the outer membrane.</text>
</comment>
<dbReference type="GO" id="GO:0042277">
    <property type="term" value="F:peptide binding"/>
    <property type="evidence" value="ECO:0007669"/>
    <property type="project" value="InterPro"/>
</dbReference>
<name>A0A918XJF0_9GAMM</name>
<dbReference type="InterPro" id="IPR000297">
    <property type="entry name" value="PPIase_PpiC"/>
</dbReference>
<dbReference type="Pfam" id="PF13616">
    <property type="entry name" value="Rotamase_3"/>
    <property type="match status" value="1"/>
</dbReference>
<comment type="caution">
    <text evidence="9">The sequence shown here is derived from an EMBL/GenBank/DDBJ whole genome shotgun (WGS) entry which is preliminary data.</text>
</comment>
<evidence type="ECO:0000256" key="7">
    <source>
        <dbReference type="HAMAP-Rule" id="MF_01183"/>
    </source>
</evidence>
<dbReference type="SUPFAM" id="SSF54534">
    <property type="entry name" value="FKBP-like"/>
    <property type="match status" value="2"/>
</dbReference>
<dbReference type="PROSITE" id="PS01096">
    <property type="entry name" value="PPIC_PPIASE_1"/>
    <property type="match status" value="1"/>
</dbReference>
<dbReference type="SUPFAM" id="SSF109998">
    <property type="entry name" value="Triger factor/SurA peptide-binding domain-like"/>
    <property type="match status" value="1"/>
</dbReference>
<feature type="chain" id="PRO_5038203072" description="Chaperone SurA" evidence="7">
    <location>
        <begin position="29"/>
        <end position="428"/>
    </location>
</feature>
<evidence type="ECO:0000256" key="1">
    <source>
        <dbReference type="ARBA" id="ARBA00022729"/>
    </source>
</evidence>
<feature type="domain" description="PpiC" evidence="8">
    <location>
        <begin position="285"/>
        <end position="384"/>
    </location>
</feature>
<keyword evidence="5 7" id="KW-0143">Chaperone</keyword>
<dbReference type="InterPro" id="IPR050280">
    <property type="entry name" value="OMP_Chaperone_SurA"/>
</dbReference>
<evidence type="ECO:0000313" key="9">
    <source>
        <dbReference type="EMBL" id="GHD33607.1"/>
    </source>
</evidence>
<dbReference type="Pfam" id="PF09312">
    <property type="entry name" value="SurA_N"/>
    <property type="match status" value="1"/>
</dbReference>
<comment type="function">
    <text evidence="7">Chaperone involved in the correct folding and assembly of outer membrane proteins. Recognizes specific patterns of aromatic residues and the orientation of their side chains, which are found more frequently in integral outer membrane proteins. May act in both early periplasmic and late outer membrane-associated steps of protein maturation.</text>
</comment>
<comment type="domain">
    <text evidence="7">The PPIase activity resides only in the second parvulin domain. The N-terminal region and the C-terminal tail are necessary and sufficient for the chaperone activity of SurA. The PPIase activity is dispensable for SurA to function as a chaperone. The N-terminal region and the C-terminal tail are also required for porin recognition.</text>
</comment>
<dbReference type="Pfam" id="PF00639">
    <property type="entry name" value="Rotamase"/>
    <property type="match status" value="1"/>
</dbReference>
<keyword evidence="1 7" id="KW-0732">Signal</keyword>
<dbReference type="GO" id="GO:0043165">
    <property type="term" value="P:Gram-negative-bacterium-type cell outer membrane assembly"/>
    <property type="evidence" value="ECO:0007669"/>
    <property type="project" value="InterPro"/>
</dbReference>
<keyword evidence="10" id="KW-1185">Reference proteome</keyword>
<keyword evidence="6 7" id="KW-0413">Isomerase</keyword>
<evidence type="ECO:0000256" key="2">
    <source>
        <dbReference type="ARBA" id="ARBA00022737"/>
    </source>
</evidence>
<dbReference type="InterPro" id="IPR046357">
    <property type="entry name" value="PPIase_dom_sf"/>
</dbReference>
<feature type="signal peptide" evidence="7">
    <location>
        <begin position="1"/>
        <end position="28"/>
    </location>
</feature>
<keyword evidence="3 7" id="KW-0574">Periplasm</keyword>
<reference evidence="9" key="1">
    <citation type="journal article" date="2014" name="Int. J. Syst. Evol. Microbiol.">
        <title>Complete genome sequence of Corynebacterium casei LMG S-19264T (=DSM 44701T), isolated from a smear-ripened cheese.</title>
        <authorList>
            <consortium name="US DOE Joint Genome Institute (JGI-PGF)"/>
            <person name="Walter F."/>
            <person name="Albersmeier A."/>
            <person name="Kalinowski J."/>
            <person name="Ruckert C."/>
        </authorList>
    </citation>
    <scope>NUCLEOTIDE SEQUENCE</scope>
    <source>
        <strain evidence="9">KCTC 23430</strain>
    </source>
</reference>
<dbReference type="InterPro" id="IPR027304">
    <property type="entry name" value="Trigger_fact/SurA_dom_sf"/>
</dbReference>
<dbReference type="Proteomes" id="UP000644693">
    <property type="component" value="Unassembled WGS sequence"/>
</dbReference>
<dbReference type="GO" id="GO:0050821">
    <property type="term" value="P:protein stabilization"/>
    <property type="evidence" value="ECO:0007669"/>
    <property type="project" value="InterPro"/>
</dbReference>
<organism evidence="9 10">
    <name type="scientific">Parahalioglobus pacificus</name>
    <dbReference type="NCBI Taxonomy" id="930806"/>
    <lineage>
        <taxon>Bacteria</taxon>
        <taxon>Pseudomonadati</taxon>
        <taxon>Pseudomonadota</taxon>
        <taxon>Gammaproteobacteria</taxon>
        <taxon>Cellvibrionales</taxon>
        <taxon>Halieaceae</taxon>
        <taxon>Parahalioglobus</taxon>
    </lineage>
</organism>
<dbReference type="HAMAP" id="MF_01183">
    <property type="entry name" value="Chaperone_SurA"/>
    <property type="match status" value="1"/>
</dbReference>
<evidence type="ECO:0000256" key="3">
    <source>
        <dbReference type="ARBA" id="ARBA00022764"/>
    </source>
</evidence>
<dbReference type="GO" id="GO:0003755">
    <property type="term" value="F:peptidyl-prolyl cis-trans isomerase activity"/>
    <property type="evidence" value="ECO:0007669"/>
    <property type="project" value="UniProtKB-UniRule"/>
</dbReference>
<dbReference type="PROSITE" id="PS50198">
    <property type="entry name" value="PPIC_PPIASE_2"/>
    <property type="match status" value="2"/>
</dbReference>
<dbReference type="AlphaFoldDB" id="A0A918XJF0"/>
<dbReference type="GO" id="GO:0006457">
    <property type="term" value="P:protein folding"/>
    <property type="evidence" value="ECO:0007669"/>
    <property type="project" value="UniProtKB-UniRule"/>
</dbReference>
<dbReference type="InterPro" id="IPR015391">
    <property type="entry name" value="SurA_N"/>
</dbReference>
<evidence type="ECO:0000256" key="6">
    <source>
        <dbReference type="ARBA" id="ARBA00023235"/>
    </source>
</evidence>
<protein>
    <recommendedName>
        <fullName evidence="7">Chaperone SurA</fullName>
    </recommendedName>
    <alternativeName>
        <fullName evidence="7">Peptidyl-prolyl cis-trans isomerase SurA</fullName>
        <shortName evidence="7">PPIase SurA</shortName>
        <ecNumber evidence="7">5.2.1.8</ecNumber>
    </alternativeName>
    <alternativeName>
        <fullName evidence="7">Rotamase SurA</fullName>
    </alternativeName>
</protein>
<dbReference type="PANTHER" id="PTHR47637:SF1">
    <property type="entry name" value="CHAPERONE SURA"/>
    <property type="match status" value="1"/>
</dbReference>
<dbReference type="Gene3D" id="3.10.50.40">
    <property type="match status" value="2"/>
</dbReference>
<accession>A0A918XJF0</accession>
<dbReference type="EC" id="5.2.1.8" evidence="7"/>
<dbReference type="Gene3D" id="1.10.4030.10">
    <property type="entry name" value="Porin chaperone SurA, peptide-binding domain"/>
    <property type="match status" value="1"/>
</dbReference>
<comment type="catalytic activity">
    <reaction evidence="7">
        <text>[protein]-peptidylproline (omega=180) = [protein]-peptidylproline (omega=0)</text>
        <dbReference type="Rhea" id="RHEA:16237"/>
        <dbReference type="Rhea" id="RHEA-COMP:10747"/>
        <dbReference type="Rhea" id="RHEA-COMP:10748"/>
        <dbReference type="ChEBI" id="CHEBI:83833"/>
        <dbReference type="ChEBI" id="CHEBI:83834"/>
        <dbReference type="EC" id="5.2.1.8"/>
    </reaction>
</comment>
<feature type="domain" description="PpiC" evidence="8">
    <location>
        <begin position="179"/>
        <end position="277"/>
    </location>
</feature>
<reference evidence="9" key="2">
    <citation type="submission" date="2020-09" db="EMBL/GenBank/DDBJ databases">
        <authorList>
            <person name="Sun Q."/>
            <person name="Kim S."/>
        </authorList>
    </citation>
    <scope>NUCLEOTIDE SEQUENCE</scope>
    <source>
        <strain evidence="9">KCTC 23430</strain>
    </source>
</reference>
<dbReference type="GO" id="GO:0030288">
    <property type="term" value="C:outer membrane-bounded periplasmic space"/>
    <property type="evidence" value="ECO:0007669"/>
    <property type="project" value="InterPro"/>
</dbReference>
<dbReference type="PANTHER" id="PTHR47637">
    <property type="entry name" value="CHAPERONE SURA"/>
    <property type="match status" value="1"/>
</dbReference>
<evidence type="ECO:0000256" key="5">
    <source>
        <dbReference type="ARBA" id="ARBA00023186"/>
    </source>
</evidence>
<keyword evidence="4 7" id="KW-0697">Rotamase</keyword>
<proteinExistence type="inferred from homology"/>
<dbReference type="EMBL" id="BMYM01000002">
    <property type="protein sequence ID" value="GHD33607.1"/>
    <property type="molecule type" value="Genomic_DNA"/>
</dbReference>
<sequence precursor="true">MKNVKFKALLQGAALSFGLMAGAHSALAATEMLDQVVAIVDDDVIMASELRERLAIVTEGMQARGMELPAEDQLIRDTLDRLILESIQMQMGNRVGVRIPDAQLDAAMGRIASQNRMSLDQFKVALEGEGRSYPAMREQIRRELVVQRVQQGNVNREVEISDQEIDNFMATEEGQKMIQPEYRILQALLPVSPGEDAASVAAKEAYIDKLLAEVQAGGDYEAAVSRTDPYTLGGGDLGWRKLDDLPSMFTEIAPTLERGEVGKVQSASGFHLVLMAGTRGGEQMVKQTKARHILLQTSEIQTDEQARELAVELKQRALDGEDFAELAKTYSDDIGSASEGGDLGWTNPGQMVPEFENTMDSTEIGQISDPVRSQFGWHIIEVLDRRDEDMTELSKRARIREFLHGRKYQEELDAWLRKIRAEAFVDIK</sequence>
<dbReference type="GO" id="GO:0051082">
    <property type="term" value="F:unfolded protein binding"/>
    <property type="evidence" value="ECO:0007669"/>
    <property type="project" value="UniProtKB-UniRule"/>
</dbReference>
<keyword evidence="2 7" id="KW-0677">Repeat</keyword>
<dbReference type="InterPro" id="IPR023034">
    <property type="entry name" value="PPIase_SurA"/>
</dbReference>
<evidence type="ECO:0000259" key="8">
    <source>
        <dbReference type="PROSITE" id="PS50198"/>
    </source>
</evidence>
<gene>
    <name evidence="7 9" type="primary">surA</name>
    <name evidence="9" type="ORF">GCM10007053_18160</name>
</gene>
<dbReference type="InterPro" id="IPR023058">
    <property type="entry name" value="PPIase_PpiC_CS"/>
</dbReference>
<evidence type="ECO:0000256" key="4">
    <source>
        <dbReference type="ARBA" id="ARBA00023110"/>
    </source>
</evidence>